<dbReference type="PANTHER" id="PTHR42085">
    <property type="entry name" value="F-BOX DOMAIN-CONTAINING PROTEIN"/>
    <property type="match status" value="1"/>
</dbReference>
<evidence type="ECO:0008006" key="3">
    <source>
        <dbReference type="Google" id="ProtNLM"/>
    </source>
</evidence>
<evidence type="ECO:0000313" key="1">
    <source>
        <dbReference type="EMBL" id="KAL3422146.1"/>
    </source>
</evidence>
<keyword evidence="2" id="KW-1185">Reference proteome</keyword>
<dbReference type="EMBL" id="JBFCZG010000005">
    <property type="protein sequence ID" value="KAL3422146.1"/>
    <property type="molecule type" value="Genomic_DNA"/>
</dbReference>
<sequence length="223" mass="26135">MPFPLLDLPPEIRTKIYLNLITCTEPITLNSATAHSSVFPFALLLTCLQLYQEIRPLYFSSNTFRFVIHRHNNDWDYFLDREWEDNRRQIRELSIDVVRWGKSTFWRDTVKPILQDMVLNGCLRRVEIILAANSLLDSGINGYGKRSQPLQVRKSYITATHRGWLRKMPPFTMVEGLLQDPYLEHVKLYAKWDESLKQPGGGFSENTKPDSYDLQDVSWLLNK</sequence>
<dbReference type="InterPro" id="IPR038883">
    <property type="entry name" value="AN11006-like"/>
</dbReference>
<evidence type="ECO:0000313" key="2">
    <source>
        <dbReference type="Proteomes" id="UP001629113"/>
    </source>
</evidence>
<dbReference type="Proteomes" id="UP001629113">
    <property type="component" value="Unassembled WGS sequence"/>
</dbReference>
<comment type="caution">
    <text evidence="1">The sequence shown here is derived from an EMBL/GenBank/DDBJ whole genome shotgun (WGS) entry which is preliminary data.</text>
</comment>
<name>A0ABR4PFN6_9HELO</name>
<dbReference type="PANTHER" id="PTHR42085:SF2">
    <property type="entry name" value="F-BOX DOMAIN-CONTAINING PROTEIN"/>
    <property type="match status" value="1"/>
</dbReference>
<reference evidence="1 2" key="1">
    <citation type="submission" date="2024-06" db="EMBL/GenBank/DDBJ databases">
        <title>Complete genome of Phlyctema vagabunda strain 19-DSS-EL-015.</title>
        <authorList>
            <person name="Fiorenzani C."/>
        </authorList>
    </citation>
    <scope>NUCLEOTIDE SEQUENCE [LARGE SCALE GENOMIC DNA]</scope>
    <source>
        <strain evidence="1 2">19-DSS-EL-015</strain>
    </source>
</reference>
<protein>
    <recommendedName>
        <fullName evidence="3">F-box domain-containing protein</fullName>
    </recommendedName>
</protein>
<accession>A0ABR4PFN6</accession>
<organism evidence="1 2">
    <name type="scientific">Phlyctema vagabunda</name>
    <dbReference type="NCBI Taxonomy" id="108571"/>
    <lineage>
        <taxon>Eukaryota</taxon>
        <taxon>Fungi</taxon>
        <taxon>Dikarya</taxon>
        <taxon>Ascomycota</taxon>
        <taxon>Pezizomycotina</taxon>
        <taxon>Leotiomycetes</taxon>
        <taxon>Helotiales</taxon>
        <taxon>Dermateaceae</taxon>
        <taxon>Phlyctema</taxon>
    </lineage>
</organism>
<gene>
    <name evidence="1" type="ORF">PVAG01_06302</name>
</gene>
<proteinExistence type="predicted"/>